<accession>A0AAE8SIK1</accession>
<gene>
    <name evidence="1" type="ORF">FTOL_06952</name>
</gene>
<sequence>MLSKIPSKDTALRWSSACACEAAITVLAANHMTLGLHDVPRSIKDDEEKIDAALKEFEERIQGSNDETLNKMYTECKRLSIRAAEAADKFLDAAVDQFWDAVVDGVIGQTAPRAMAFINGDRVP</sequence>
<proteinExistence type="predicted"/>
<evidence type="ECO:0000313" key="2">
    <source>
        <dbReference type="Proteomes" id="UP001187734"/>
    </source>
</evidence>
<organism evidence="1 2">
    <name type="scientific">Fusarium torulosum</name>
    <dbReference type="NCBI Taxonomy" id="33205"/>
    <lineage>
        <taxon>Eukaryota</taxon>
        <taxon>Fungi</taxon>
        <taxon>Dikarya</taxon>
        <taxon>Ascomycota</taxon>
        <taxon>Pezizomycotina</taxon>
        <taxon>Sordariomycetes</taxon>
        <taxon>Hypocreomycetidae</taxon>
        <taxon>Hypocreales</taxon>
        <taxon>Nectriaceae</taxon>
        <taxon>Fusarium</taxon>
    </lineage>
</organism>
<comment type="caution">
    <text evidence="1">The sequence shown here is derived from an EMBL/GenBank/DDBJ whole genome shotgun (WGS) entry which is preliminary data.</text>
</comment>
<evidence type="ECO:0000313" key="1">
    <source>
        <dbReference type="EMBL" id="SPJ78563.1"/>
    </source>
</evidence>
<keyword evidence="2" id="KW-1185">Reference proteome</keyword>
<reference evidence="1" key="1">
    <citation type="submission" date="2018-03" db="EMBL/GenBank/DDBJ databases">
        <authorList>
            <person name="Guldener U."/>
        </authorList>
    </citation>
    <scope>NUCLEOTIDE SEQUENCE</scope>
</reference>
<protein>
    <submittedName>
        <fullName evidence="1">Uncharacterized protein</fullName>
    </submittedName>
</protein>
<dbReference type="EMBL" id="ONZP01000234">
    <property type="protein sequence ID" value="SPJ78563.1"/>
    <property type="molecule type" value="Genomic_DNA"/>
</dbReference>
<dbReference type="AlphaFoldDB" id="A0AAE8SIK1"/>
<name>A0AAE8SIK1_9HYPO</name>
<dbReference type="Proteomes" id="UP001187734">
    <property type="component" value="Unassembled WGS sequence"/>
</dbReference>